<gene>
    <name evidence="2" type="ORF">CW751_09120</name>
</gene>
<reference evidence="2 3" key="1">
    <citation type="submission" date="2017-12" db="EMBL/GenBank/DDBJ databases">
        <title>The draft genome sequence of Brumimicrobium saltpan LHR20.</title>
        <authorList>
            <person name="Do Z.-J."/>
            <person name="Luo H.-R."/>
        </authorList>
    </citation>
    <scope>NUCLEOTIDE SEQUENCE [LARGE SCALE GENOMIC DNA]</scope>
    <source>
        <strain evidence="2 3">LHR20</strain>
    </source>
</reference>
<dbReference type="AlphaFoldDB" id="A0A2I0R1U0"/>
<name>A0A2I0R1U0_9FLAO</name>
<feature type="compositionally biased region" description="Basic and acidic residues" evidence="1">
    <location>
        <begin position="40"/>
        <end position="49"/>
    </location>
</feature>
<organism evidence="2 3">
    <name type="scientific">Brumimicrobium salinarum</name>
    <dbReference type="NCBI Taxonomy" id="2058658"/>
    <lineage>
        <taxon>Bacteria</taxon>
        <taxon>Pseudomonadati</taxon>
        <taxon>Bacteroidota</taxon>
        <taxon>Flavobacteriia</taxon>
        <taxon>Flavobacteriales</taxon>
        <taxon>Crocinitomicaceae</taxon>
        <taxon>Brumimicrobium</taxon>
    </lineage>
</organism>
<proteinExistence type="predicted"/>
<sequence>MNISKKVLIGLFSSSMILMSCNSGNSSSEDMEAYEDSLEMSEKMSETGNEHPANNEGEHPSSDASSEHPSDEAHETSMEEEREEIKLTLLPPAITEELKTEPYLDCKVERAFSYNNDGEKAYEVRVKRGEGSETFHFNEKGIRIDK</sequence>
<evidence type="ECO:0000313" key="2">
    <source>
        <dbReference type="EMBL" id="PKR80525.1"/>
    </source>
</evidence>
<evidence type="ECO:0000313" key="3">
    <source>
        <dbReference type="Proteomes" id="UP000236654"/>
    </source>
</evidence>
<dbReference type="OrthoDB" id="1467937at2"/>
<accession>A0A2I0R1U0</accession>
<feature type="compositionally biased region" description="Basic and acidic residues" evidence="1">
    <location>
        <begin position="56"/>
        <end position="86"/>
    </location>
</feature>
<evidence type="ECO:0000256" key="1">
    <source>
        <dbReference type="SAM" id="MobiDB-lite"/>
    </source>
</evidence>
<keyword evidence="3" id="KW-1185">Reference proteome</keyword>
<feature type="compositionally biased region" description="Acidic residues" evidence="1">
    <location>
        <begin position="29"/>
        <end position="39"/>
    </location>
</feature>
<dbReference type="PROSITE" id="PS51257">
    <property type="entry name" value="PROKAR_LIPOPROTEIN"/>
    <property type="match status" value="1"/>
</dbReference>
<dbReference type="RefSeq" id="WP_101334695.1">
    <property type="nucleotide sequence ID" value="NZ_PJNI01000009.1"/>
</dbReference>
<dbReference type="Proteomes" id="UP000236654">
    <property type="component" value="Unassembled WGS sequence"/>
</dbReference>
<protein>
    <submittedName>
        <fullName evidence="2">Uncharacterized protein</fullName>
    </submittedName>
</protein>
<dbReference type="EMBL" id="PJNI01000009">
    <property type="protein sequence ID" value="PKR80525.1"/>
    <property type="molecule type" value="Genomic_DNA"/>
</dbReference>
<comment type="caution">
    <text evidence="2">The sequence shown here is derived from an EMBL/GenBank/DDBJ whole genome shotgun (WGS) entry which is preliminary data.</text>
</comment>
<feature type="region of interest" description="Disordered" evidence="1">
    <location>
        <begin position="23"/>
        <end position="93"/>
    </location>
</feature>